<reference evidence="2" key="1">
    <citation type="submission" date="2023-06" db="EMBL/GenBank/DDBJ databases">
        <title>Genome-scale phylogeny and comparative genomics of the fungal order Sordariales.</title>
        <authorList>
            <consortium name="Lawrence Berkeley National Laboratory"/>
            <person name="Hensen N."/>
            <person name="Bonometti L."/>
            <person name="Westerberg I."/>
            <person name="Brannstrom I.O."/>
            <person name="Guillou S."/>
            <person name="Cros-Aarteil S."/>
            <person name="Calhoun S."/>
            <person name="Haridas S."/>
            <person name="Kuo A."/>
            <person name="Mondo S."/>
            <person name="Pangilinan J."/>
            <person name="Riley R."/>
            <person name="Labutti K."/>
            <person name="Andreopoulos B."/>
            <person name="Lipzen A."/>
            <person name="Chen C."/>
            <person name="Yanf M."/>
            <person name="Daum C."/>
            <person name="Ng V."/>
            <person name="Clum A."/>
            <person name="Steindorff A."/>
            <person name="Ohm R."/>
            <person name="Martin F."/>
            <person name="Silar P."/>
            <person name="Natvig D."/>
            <person name="Lalanne C."/>
            <person name="Gautier V."/>
            <person name="Ament-Velasquez S.L."/>
            <person name="Kruys A."/>
            <person name="Hutchinson M.I."/>
            <person name="Powell A.J."/>
            <person name="Barry K."/>
            <person name="Miller A.N."/>
            <person name="Grigoriev I.V."/>
            <person name="Debuchy R."/>
            <person name="Gladieux P."/>
            <person name="Thoren M.H."/>
            <person name="Johannesson H."/>
        </authorList>
    </citation>
    <scope>NUCLEOTIDE SEQUENCE</scope>
    <source>
        <strain evidence="2">SMH4607-1</strain>
    </source>
</reference>
<feature type="region of interest" description="Disordered" evidence="1">
    <location>
        <begin position="1"/>
        <end position="32"/>
    </location>
</feature>
<evidence type="ECO:0000256" key="1">
    <source>
        <dbReference type="SAM" id="MobiDB-lite"/>
    </source>
</evidence>
<comment type="caution">
    <text evidence="2">The sequence shown here is derived from an EMBL/GenBank/DDBJ whole genome shotgun (WGS) entry which is preliminary data.</text>
</comment>
<dbReference type="Proteomes" id="UP001172102">
    <property type="component" value="Unassembled WGS sequence"/>
</dbReference>
<evidence type="ECO:0000313" key="3">
    <source>
        <dbReference type="Proteomes" id="UP001172102"/>
    </source>
</evidence>
<keyword evidence="3" id="KW-1185">Reference proteome</keyword>
<protein>
    <submittedName>
        <fullName evidence="2">Uncharacterized protein</fullName>
    </submittedName>
</protein>
<organism evidence="2 3">
    <name type="scientific">Lasiosphaeris hirsuta</name>
    <dbReference type="NCBI Taxonomy" id="260670"/>
    <lineage>
        <taxon>Eukaryota</taxon>
        <taxon>Fungi</taxon>
        <taxon>Dikarya</taxon>
        <taxon>Ascomycota</taxon>
        <taxon>Pezizomycotina</taxon>
        <taxon>Sordariomycetes</taxon>
        <taxon>Sordariomycetidae</taxon>
        <taxon>Sordariales</taxon>
        <taxon>Lasiosphaeriaceae</taxon>
        <taxon>Lasiosphaeris</taxon>
    </lineage>
</organism>
<dbReference type="EMBL" id="JAUKUA010000002">
    <property type="protein sequence ID" value="KAK0724912.1"/>
    <property type="molecule type" value="Genomic_DNA"/>
</dbReference>
<gene>
    <name evidence="2" type="ORF">B0H67DRAFT_641392</name>
</gene>
<name>A0AA40E4N1_9PEZI</name>
<accession>A0AA40E4N1</accession>
<evidence type="ECO:0000313" key="2">
    <source>
        <dbReference type="EMBL" id="KAK0724912.1"/>
    </source>
</evidence>
<dbReference type="AlphaFoldDB" id="A0AA40E4N1"/>
<proteinExistence type="predicted"/>
<sequence>MPLLTHGSADVSSLSDDSDYDSNSDRPSVRKSPISDTEVFTVGFLKAMSAESLRRLARSASGRLARNPPSNSHSNLPEQVVVSGKAPYFFCSELTEHVARLLTDSPPVMKAELISYYQPRKEGSSDIMEAALVCRRSLKWTKGFACEVNTGDEQGLKDWAREMNLKVIEDGRIKLTATGEDTLKPAQRGKIFIKGVSESRLRLRRTLESLGMPASKLWQSGDLGNIGD</sequence>